<dbReference type="EMBL" id="CAMAPF010000008">
    <property type="protein sequence ID" value="CAH9058291.1"/>
    <property type="molecule type" value="Genomic_DNA"/>
</dbReference>
<organism evidence="2 4">
    <name type="scientific">Cuscuta epithymum</name>
    <dbReference type="NCBI Taxonomy" id="186058"/>
    <lineage>
        <taxon>Eukaryota</taxon>
        <taxon>Viridiplantae</taxon>
        <taxon>Streptophyta</taxon>
        <taxon>Embryophyta</taxon>
        <taxon>Tracheophyta</taxon>
        <taxon>Spermatophyta</taxon>
        <taxon>Magnoliopsida</taxon>
        <taxon>eudicotyledons</taxon>
        <taxon>Gunneridae</taxon>
        <taxon>Pentapetalae</taxon>
        <taxon>asterids</taxon>
        <taxon>lamiids</taxon>
        <taxon>Solanales</taxon>
        <taxon>Convolvulaceae</taxon>
        <taxon>Cuscuteae</taxon>
        <taxon>Cuscuta</taxon>
        <taxon>Cuscuta subgen. Cuscuta</taxon>
    </lineage>
</organism>
<gene>
    <name evidence="2" type="ORF">CEPIT_LOCUS1217</name>
    <name evidence="3" type="ORF">CEPIT_LOCUS25107</name>
</gene>
<dbReference type="EMBL" id="CAMAPF010000930">
    <property type="protein sequence ID" value="CAH9123299.1"/>
    <property type="molecule type" value="Genomic_DNA"/>
</dbReference>
<comment type="caution">
    <text evidence="2">The sequence shown here is derived from an EMBL/GenBank/DDBJ whole genome shotgun (WGS) entry which is preliminary data.</text>
</comment>
<sequence>MNENINKQATHKNKQAPKLKASDINETKTTQPLPFSGEVDGYELPSKSVAIHRVRWKAVRGGYAMEEHPELFAASGLARPLTIDYMLIKTFFLDHHRGRHPPFDLQITLTNMFALFDTVYYL</sequence>
<dbReference type="Proteomes" id="UP001152523">
    <property type="component" value="Unassembled WGS sequence"/>
</dbReference>
<evidence type="ECO:0000313" key="2">
    <source>
        <dbReference type="EMBL" id="CAH9058291.1"/>
    </source>
</evidence>
<keyword evidence="4" id="KW-1185">Reference proteome</keyword>
<proteinExistence type="predicted"/>
<name>A0AAV0C102_9ASTE</name>
<evidence type="ECO:0000313" key="3">
    <source>
        <dbReference type="EMBL" id="CAH9123299.1"/>
    </source>
</evidence>
<feature type="region of interest" description="Disordered" evidence="1">
    <location>
        <begin position="1"/>
        <end position="37"/>
    </location>
</feature>
<dbReference type="AlphaFoldDB" id="A0AAV0C102"/>
<evidence type="ECO:0000256" key="1">
    <source>
        <dbReference type="SAM" id="MobiDB-lite"/>
    </source>
</evidence>
<accession>A0AAV0C102</accession>
<evidence type="ECO:0000313" key="4">
    <source>
        <dbReference type="Proteomes" id="UP001152523"/>
    </source>
</evidence>
<reference evidence="2" key="1">
    <citation type="submission" date="2022-07" db="EMBL/GenBank/DDBJ databases">
        <authorList>
            <person name="Macas J."/>
            <person name="Novak P."/>
            <person name="Neumann P."/>
        </authorList>
    </citation>
    <scope>NUCLEOTIDE SEQUENCE</scope>
</reference>
<protein>
    <submittedName>
        <fullName evidence="2">Uncharacterized protein</fullName>
    </submittedName>
</protein>